<reference evidence="13 14" key="1">
    <citation type="submission" date="2019-12" db="EMBL/GenBank/DDBJ databases">
        <authorList>
            <person name="Alioto T."/>
            <person name="Alioto T."/>
            <person name="Gomez Garrido J."/>
        </authorList>
    </citation>
    <scope>NUCLEOTIDE SEQUENCE [LARGE SCALE GENOMIC DNA]</scope>
</reference>
<feature type="chain" id="PRO_5035872915" evidence="12">
    <location>
        <begin position="21"/>
        <end position="897"/>
    </location>
</feature>
<organism evidence="13 14">
    <name type="scientific">Olea europaea subsp. europaea</name>
    <dbReference type="NCBI Taxonomy" id="158383"/>
    <lineage>
        <taxon>Eukaryota</taxon>
        <taxon>Viridiplantae</taxon>
        <taxon>Streptophyta</taxon>
        <taxon>Embryophyta</taxon>
        <taxon>Tracheophyta</taxon>
        <taxon>Spermatophyta</taxon>
        <taxon>Magnoliopsida</taxon>
        <taxon>eudicotyledons</taxon>
        <taxon>Gunneridae</taxon>
        <taxon>Pentapetalae</taxon>
        <taxon>asterids</taxon>
        <taxon>lamiids</taxon>
        <taxon>Lamiales</taxon>
        <taxon>Oleaceae</taxon>
        <taxon>Oleeae</taxon>
        <taxon>Olea</taxon>
    </lineage>
</organism>
<dbReference type="Pfam" id="PF13855">
    <property type="entry name" value="LRR_8"/>
    <property type="match status" value="5"/>
</dbReference>
<dbReference type="FunFam" id="3.80.10.10:FF:000095">
    <property type="entry name" value="LRR receptor-like serine/threonine-protein kinase GSO1"/>
    <property type="match status" value="1"/>
</dbReference>
<accession>A0A8S0UVS3</accession>
<dbReference type="InterPro" id="IPR046956">
    <property type="entry name" value="RLP23-like"/>
</dbReference>
<proteinExistence type="inferred from homology"/>
<dbReference type="OrthoDB" id="8731593at2759"/>
<dbReference type="Gene3D" id="3.80.10.10">
    <property type="entry name" value="Ribonuclease Inhibitor"/>
    <property type="match status" value="3"/>
</dbReference>
<keyword evidence="10" id="KW-0325">Glycoprotein</keyword>
<dbReference type="GO" id="GO:0006952">
    <property type="term" value="P:defense response"/>
    <property type="evidence" value="ECO:0007669"/>
    <property type="project" value="UniProtKB-ARBA"/>
</dbReference>
<evidence type="ECO:0000256" key="9">
    <source>
        <dbReference type="ARBA" id="ARBA00023136"/>
    </source>
</evidence>
<keyword evidence="9 11" id="KW-0472">Membrane</keyword>
<evidence type="ECO:0000256" key="3">
    <source>
        <dbReference type="ARBA" id="ARBA00022475"/>
    </source>
</evidence>
<dbReference type="GO" id="GO:0051707">
    <property type="term" value="P:response to other organism"/>
    <property type="evidence" value="ECO:0007669"/>
    <property type="project" value="UniProtKB-ARBA"/>
</dbReference>
<evidence type="ECO:0000256" key="5">
    <source>
        <dbReference type="ARBA" id="ARBA00022692"/>
    </source>
</evidence>
<dbReference type="SMART" id="SM00364">
    <property type="entry name" value="LRR_BAC"/>
    <property type="match status" value="9"/>
</dbReference>
<keyword evidence="4" id="KW-0433">Leucine-rich repeat</keyword>
<dbReference type="EMBL" id="CACTIH010009119">
    <property type="protein sequence ID" value="CAA3024882.1"/>
    <property type="molecule type" value="Genomic_DNA"/>
</dbReference>
<comment type="subcellular location">
    <subcellularLocation>
        <location evidence="1">Cell membrane</location>
        <topology evidence="1">Single-pass type I membrane protein</topology>
    </subcellularLocation>
</comment>
<keyword evidence="7" id="KW-0677">Repeat</keyword>
<dbReference type="SUPFAM" id="SSF52058">
    <property type="entry name" value="L domain-like"/>
    <property type="match status" value="3"/>
</dbReference>
<feature type="transmembrane region" description="Helical" evidence="11">
    <location>
        <begin position="839"/>
        <end position="861"/>
    </location>
</feature>
<evidence type="ECO:0000256" key="8">
    <source>
        <dbReference type="ARBA" id="ARBA00022989"/>
    </source>
</evidence>
<dbReference type="GO" id="GO:0005886">
    <property type="term" value="C:plasma membrane"/>
    <property type="evidence" value="ECO:0007669"/>
    <property type="project" value="UniProtKB-SubCell"/>
</dbReference>
<evidence type="ECO:0000313" key="14">
    <source>
        <dbReference type="Proteomes" id="UP000594638"/>
    </source>
</evidence>
<sequence>MELKLLQLLLFLCMKISVSGVGAATEVRRIEREKQALLKFSGDLSGLRWGSEEDKGECCEWLGVECDFTGHVVSINLSDEDLRGKISPALLSDLSSLKVLDFSGNNLRNLTNWLQPISKLSSLTALLLSRCQLHDSVSAFDVFANSSLSNLSTLILSHNNLTSVSTFDSLFNFCRNLTRLDLSYNQLNGPIPGSFFKLQFVEVLDLKGNLLHGGIHKPLNLSHLQFLDISFNKLNVPLPHLFENLSEIISLQRIYLSNNQLVGSLPDISRFSSLKELYLSNNQLEGVQPQSLDQPSSLESLDLSYNQISGSLLDFGGFSSLYDLDLSGNQLKKLPKAIEQLYNITNLNLSSTSLEGTITEHHFSNLTQLRYLDLSFNNVSFNLRFDWIPTFQLEMLRLSHCNMGPYFPNWIRKQNSLLSLYLSFAGISSTIPDWLWNMSSIQHLDLSHNNISGRIPHFPTNLDFVDLSYNNLSGPIPLSVFQNSSALILSENLLSGSIFNLCTISEKFFIQTLILPNNELDGELPNCWMNFYSLVYLNLANNKFSGKLPPTLGTLTSLAILHLGNNNFIGELPSSLKNCKGLRKLDVGGNKLTGTIPSWIGTHLIFLEVLSLRFNSFHGSIPPTICYLINIHVLDLSRNIISGKIPRCLNNFTFLVSNDGSSVLNYYRLWSFIWETMDEDDNALVQWKRQESEYKRLRNLEGIDLSSNKLVGTIPQAFSDLRALLFINLSRNHLTGNIISSIGQLDTLEWLDLSRNQLSGEIPNSLANLHFLSVLDLSYNNLMGKIPLGTQLQSFDSSTYIGNSQLCGEPLVKCPHDPSVDDHGKIDVVKEDDRFINRDFYICMVFGFITGFWIVVGTLVLKHSWRHSYFKFLNDIGDWIYVTTTMYVTRLKRKVMS</sequence>
<dbReference type="InterPro" id="IPR032675">
    <property type="entry name" value="LRR_dom_sf"/>
</dbReference>
<evidence type="ECO:0000256" key="7">
    <source>
        <dbReference type="ARBA" id="ARBA00022737"/>
    </source>
</evidence>
<dbReference type="SMART" id="SM00369">
    <property type="entry name" value="LRR_TYP"/>
    <property type="match status" value="13"/>
</dbReference>
<evidence type="ECO:0000256" key="6">
    <source>
        <dbReference type="ARBA" id="ARBA00022729"/>
    </source>
</evidence>
<dbReference type="AlphaFoldDB" id="A0A8S0UVS3"/>
<gene>
    <name evidence="13" type="ORF">OLEA9_A068715</name>
</gene>
<dbReference type="Pfam" id="PF00560">
    <property type="entry name" value="LRR_1"/>
    <property type="match status" value="8"/>
</dbReference>
<evidence type="ECO:0000256" key="1">
    <source>
        <dbReference type="ARBA" id="ARBA00004251"/>
    </source>
</evidence>
<dbReference type="PRINTS" id="PR00019">
    <property type="entry name" value="LEURICHRPT"/>
</dbReference>
<evidence type="ECO:0000313" key="13">
    <source>
        <dbReference type="EMBL" id="CAA3024882.1"/>
    </source>
</evidence>
<keyword evidence="13" id="KW-0675">Receptor</keyword>
<dbReference type="InterPro" id="IPR003591">
    <property type="entry name" value="Leu-rich_rpt_typical-subtyp"/>
</dbReference>
<dbReference type="Gramene" id="OE9A068715T1">
    <property type="protein sequence ID" value="OE9A068715C1"/>
    <property type="gene ID" value="OE9A068715"/>
</dbReference>
<comment type="caution">
    <text evidence="13">The sequence shown here is derived from an EMBL/GenBank/DDBJ whole genome shotgun (WGS) entry which is preliminary data.</text>
</comment>
<dbReference type="PROSITE" id="PS51450">
    <property type="entry name" value="LRR"/>
    <property type="match status" value="4"/>
</dbReference>
<evidence type="ECO:0000256" key="4">
    <source>
        <dbReference type="ARBA" id="ARBA00022614"/>
    </source>
</evidence>
<name>A0A8S0UVS3_OLEEU</name>
<keyword evidence="14" id="KW-1185">Reference proteome</keyword>
<keyword evidence="5 11" id="KW-0812">Transmembrane</keyword>
<comment type="similarity">
    <text evidence="2">Belongs to the RLP family.</text>
</comment>
<evidence type="ECO:0000256" key="2">
    <source>
        <dbReference type="ARBA" id="ARBA00009592"/>
    </source>
</evidence>
<dbReference type="PANTHER" id="PTHR48063:SF98">
    <property type="entry name" value="LRR RECEPTOR-LIKE SERINE_THREONINE-PROTEIN KINASE FLS2"/>
    <property type="match status" value="1"/>
</dbReference>
<evidence type="ECO:0000256" key="10">
    <source>
        <dbReference type="ARBA" id="ARBA00023180"/>
    </source>
</evidence>
<feature type="signal peptide" evidence="12">
    <location>
        <begin position="1"/>
        <end position="20"/>
    </location>
</feature>
<keyword evidence="8 11" id="KW-1133">Transmembrane helix</keyword>
<evidence type="ECO:0000256" key="12">
    <source>
        <dbReference type="SAM" id="SignalP"/>
    </source>
</evidence>
<dbReference type="SMART" id="SM00365">
    <property type="entry name" value="LRR_SD22"/>
    <property type="match status" value="10"/>
</dbReference>
<dbReference type="Proteomes" id="UP000594638">
    <property type="component" value="Unassembled WGS sequence"/>
</dbReference>
<keyword evidence="3" id="KW-1003">Cell membrane</keyword>
<keyword evidence="6 12" id="KW-0732">Signal</keyword>
<evidence type="ECO:0000256" key="11">
    <source>
        <dbReference type="SAM" id="Phobius"/>
    </source>
</evidence>
<dbReference type="PANTHER" id="PTHR48063">
    <property type="entry name" value="LRR RECEPTOR-LIKE KINASE"/>
    <property type="match status" value="1"/>
</dbReference>
<dbReference type="InterPro" id="IPR001611">
    <property type="entry name" value="Leu-rich_rpt"/>
</dbReference>
<protein>
    <submittedName>
        <fullName evidence="13">Receptor 12</fullName>
    </submittedName>
</protein>
<dbReference type="FunFam" id="3.80.10.10:FF:000111">
    <property type="entry name" value="LRR receptor-like serine/threonine-protein kinase ERECTA"/>
    <property type="match status" value="1"/>
</dbReference>